<evidence type="ECO:0000313" key="1">
    <source>
        <dbReference type="EMBL" id="KAA6321799.1"/>
    </source>
</evidence>
<comment type="caution">
    <text evidence="1">The sequence shown here is derived from an EMBL/GenBank/DDBJ whole genome shotgun (WGS) entry which is preliminary data.</text>
</comment>
<evidence type="ECO:0000313" key="2">
    <source>
        <dbReference type="Proteomes" id="UP000324800"/>
    </source>
</evidence>
<feature type="non-terminal residue" evidence="1">
    <location>
        <position position="228"/>
    </location>
</feature>
<dbReference type="Proteomes" id="UP000324800">
    <property type="component" value="Unassembled WGS sequence"/>
</dbReference>
<feature type="non-terminal residue" evidence="1">
    <location>
        <position position="1"/>
    </location>
</feature>
<sequence length="228" mass="25303">YSFNAGIFVEREELITFNTAHILFRPQLQCNNVPASVSLIESVSVTVTLTTAVDGVTTSKRFEGLKFIDGELTVVEVLIPEGLRTLNVSVQGRVQIYSDLGRRVDVNSSRSFQINSIDDSDSIIHAELRMENVLLQQNKNKREYTLNVFGKSGEAIEGHPITFNFGWSASYGKPIKDVRLMTDSKGEIQLGSLTDISYFDINMSVGGTGESLNKRFFLPKHENGGYGI</sequence>
<organism evidence="1 2">
    <name type="scientific">Streblomastix strix</name>
    <dbReference type="NCBI Taxonomy" id="222440"/>
    <lineage>
        <taxon>Eukaryota</taxon>
        <taxon>Metamonada</taxon>
        <taxon>Preaxostyla</taxon>
        <taxon>Oxymonadida</taxon>
        <taxon>Streblomastigidae</taxon>
        <taxon>Streblomastix</taxon>
    </lineage>
</organism>
<reference evidence="1 2" key="1">
    <citation type="submission" date="2019-03" db="EMBL/GenBank/DDBJ databases">
        <title>Single cell metagenomics reveals metabolic interactions within the superorganism composed of flagellate Streblomastix strix and complex community of Bacteroidetes bacteria on its surface.</title>
        <authorList>
            <person name="Treitli S.C."/>
            <person name="Kolisko M."/>
            <person name="Husnik F."/>
            <person name="Keeling P."/>
            <person name="Hampl V."/>
        </authorList>
    </citation>
    <scope>NUCLEOTIDE SEQUENCE [LARGE SCALE GENOMIC DNA]</scope>
    <source>
        <strain evidence="1">ST1C</strain>
    </source>
</reference>
<dbReference type="EMBL" id="SNRW01045123">
    <property type="protein sequence ID" value="KAA6321799.1"/>
    <property type="molecule type" value="Genomic_DNA"/>
</dbReference>
<accession>A0A5J4QKG7</accession>
<gene>
    <name evidence="1" type="ORF">EZS28_054510</name>
</gene>
<dbReference type="AlphaFoldDB" id="A0A5J4QKG7"/>
<protein>
    <submittedName>
        <fullName evidence="1">Uncharacterized protein</fullName>
    </submittedName>
</protein>
<proteinExistence type="predicted"/>
<name>A0A5J4QKG7_9EUKA</name>